<evidence type="ECO:0000313" key="3">
    <source>
        <dbReference type="Proteomes" id="UP000735302"/>
    </source>
</evidence>
<proteinExistence type="predicted"/>
<feature type="region of interest" description="Disordered" evidence="1">
    <location>
        <begin position="67"/>
        <end position="92"/>
    </location>
</feature>
<dbReference type="Proteomes" id="UP000735302">
    <property type="component" value="Unassembled WGS sequence"/>
</dbReference>
<organism evidence="2 3">
    <name type="scientific">Plakobranchus ocellatus</name>
    <dbReference type="NCBI Taxonomy" id="259542"/>
    <lineage>
        <taxon>Eukaryota</taxon>
        <taxon>Metazoa</taxon>
        <taxon>Spiralia</taxon>
        <taxon>Lophotrochozoa</taxon>
        <taxon>Mollusca</taxon>
        <taxon>Gastropoda</taxon>
        <taxon>Heterobranchia</taxon>
        <taxon>Euthyneura</taxon>
        <taxon>Panpulmonata</taxon>
        <taxon>Sacoglossa</taxon>
        <taxon>Placobranchoidea</taxon>
        <taxon>Plakobranchidae</taxon>
        <taxon>Plakobranchus</taxon>
    </lineage>
</organism>
<dbReference type="AlphaFoldDB" id="A0AAV3ZVS5"/>
<comment type="caution">
    <text evidence="2">The sequence shown here is derived from an EMBL/GenBank/DDBJ whole genome shotgun (WGS) entry which is preliminary data.</text>
</comment>
<keyword evidence="3" id="KW-1185">Reference proteome</keyword>
<dbReference type="EMBL" id="BLXT01003724">
    <property type="protein sequence ID" value="GFO03071.1"/>
    <property type="molecule type" value="Genomic_DNA"/>
</dbReference>
<protein>
    <submittedName>
        <fullName evidence="2">Uncharacterized protein</fullName>
    </submittedName>
</protein>
<gene>
    <name evidence="2" type="ORF">PoB_002957600</name>
</gene>
<feature type="region of interest" description="Disordered" evidence="1">
    <location>
        <begin position="590"/>
        <end position="611"/>
    </location>
</feature>
<feature type="compositionally biased region" description="Low complexity" evidence="1">
    <location>
        <begin position="590"/>
        <end position="607"/>
    </location>
</feature>
<name>A0AAV3ZVS5_9GAST</name>
<evidence type="ECO:0000256" key="1">
    <source>
        <dbReference type="SAM" id="MobiDB-lite"/>
    </source>
</evidence>
<reference evidence="2 3" key="1">
    <citation type="journal article" date="2021" name="Elife">
        <title>Chloroplast acquisition without the gene transfer in kleptoplastic sea slugs, Plakobranchus ocellatus.</title>
        <authorList>
            <person name="Maeda T."/>
            <person name="Takahashi S."/>
            <person name="Yoshida T."/>
            <person name="Shimamura S."/>
            <person name="Takaki Y."/>
            <person name="Nagai Y."/>
            <person name="Toyoda A."/>
            <person name="Suzuki Y."/>
            <person name="Arimoto A."/>
            <person name="Ishii H."/>
            <person name="Satoh N."/>
            <person name="Nishiyama T."/>
            <person name="Hasebe M."/>
            <person name="Maruyama T."/>
            <person name="Minagawa J."/>
            <person name="Obokata J."/>
            <person name="Shigenobu S."/>
        </authorList>
    </citation>
    <scope>NUCLEOTIDE SEQUENCE [LARGE SCALE GENOMIC DNA]</scope>
</reference>
<feature type="compositionally biased region" description="Polar residues" evidence="1">
    <location>
        <begin position="70"/>
        <end position="85"/>
    </location>
</feature>
<evidence type="ECO:0000313" key="2">
    <source>
        <dbReference type="EMBL" id="GFO03071.1"/>
    </source>
</evidence>
<accession>A0AAV3ZVS5</accession>
<sequence length="699" mass="75933">MFYAEDDDDSPKTPIVHPNDVLDIEVSPAARTFLLLPSASCKERTVTDGYSVAESFTLSSTKQRFKKNSKSNSLTAPARKQTTASMKRGDPFLPSVFSDENPIADFTVKKNSRKKPSDCKCKGFGYNLSPSALLPEEMRQQWGVGVFGKHIPIKSSSSANSNGLSNSQAASIALTNDGDSARCSAPRIGSACYNNSITSQNNINTNNSNNVSSGAFWPFRCRSCTHDPCLCVEMGQIRDGFRIPDYSEKRKQKLASKSINSKGKDTKTSVSSVIGSTFTSSQIKRSACFGSKDHSNIISTSNFPRNSPSPVHMPCPGLFYNSDLMGITSGSSVGKPVPASKVCPSVCEPIMLHKGSGYLDTCNEHLNVSRTNSLPSMSRRVIANISPAPIISSGTLDAAMPHNFQVSKKSGLSRSVTPTRRIISQDCACDSCRRRTNLMSTMEVLSLSTADPQQTMPPFLLTRPQRYNSRAQSQPFANRYSPYRIPSFSYKSTLRDVYGSPESYKRSDSPFYDYGESTVGLGPSTYGTSMSGSQELSGLDASALYLDCDSSAMSPPSMHSGSWMVEDITDLSVQETVEFFVNMKPPIITSIPSPQSDSSSDIFSPSPGDHRCTSPRLTINSSSCFCSESGNTGSWGSQQALCRQYGKENLIGFHDSHQIKFSSGENSNSPYPPTSMLYSSLVSDLEDELRCAIENIPTA</sequence>